<proteinExistence type="predicted"/>
<name>A0A9D9DPI7_9BACT</name>
<gene>
    <name evidence="3" type="ORF">IAC76_07255</name>
</gene>
<dbReference type="Gene3D" id="3.20.20.80">
    <property type="entry name" value="Glycosidases"/>
    <property type="match status" value="1"/>
</dbReference>
<evidence type="ECO:0000259" key="2">
    <source>
        <dbReference type="SMART" id="SM00642"/>
    </source>
</evidence>
<dbReference type="AlphaFoldDB" id="A0A9D9DPI7"/>
<dbReference type="Proteomes" id="UP000823632">
    <property type="component" value="Unassembled WGS sequence"/>
</dbReference>
<dbReference type="GO" id="GO:0009313">
    <property type="term" value="P:oligosaccharide catabolic process"/>
    <property type="evidence" value="ECO:0007669"/>
    <property type="project" value="TreeGrafter"/>
</dbReference>
<protein>
    <recommendedName>
        <fullName evidence="2">Glycosyl hydrolase family 13 catalytic domain-containing protein</fullName>
    </recommendedName>
</protein>
<dbReference type="GO" id="GO:0004556">
    <property type="term" value="F:alpha-amylase activity"/>
    <property type="evidence" value="ECO:0007669"/>
    <property type="project" value="TreeGrafter"/>
</dbReference>
<comment type="caution">
    <text evidence="3">The sequence shown here is derived from an EMBL/GenBank/DDBJ whole genome shotgun (WGS) entry which is preliminary data.</text>
</comment>
<dbReference type="SUPFAM" id="SSF51445">
    <property type="entry name" value="(Trans)glycosidases"/>
    <property type="match status" value="1"/>
</dbReference>
<keyword evidence="1" id="KW-0732">Signal</keyword>
<accession>A0A9D9DPI7</accession>
<dbReference type="SMART" id="SM00642">
    <property type="entry name" value="Aamy"/>
    <property type="match status" value="1"/>
</dbReference>
<sequence>MRSLKKAVALGVILTLCGMQSFAKEQWINNLRDDFLKNSAIIYTINLRTFNAQDLNDNGIIDFDEGEESGNFLNAIARLDELHDMGINAIHILPVTPVGKMKAMGTAGSLYSISSFDTLNPQLKNENTVMTEKEQAVKFISEAHERGIAVIFDVPACGSYDLYLQRPELFVKDKEGQPVVPADWTDVRLLNAGSEEKINPDVFNAYKSFVDMVLELGVDGIRVDVAHSKPAAFWKALIDYSRKRDPQLLWLAESSDSWSEAVSPYTVYTPYDKLLAAGFDGYYSSYFNLKNWKEGKDLLNQVEHDLNLSKEIGQAKSSIGSFTTHDELSPIVLNGPAYSEMIMWLNATLPVNSYFVDGFDTGDKYIYPWANKKAAKTYTDDEYYFAHRGKIDIFNFSRKPGGKDTVLQEEFKRANLFKEYMVSMYDGGTFTPLKVSEPSTFAYLVSKNGNSVLVIGNLNFKNINNTVVHLPKFNPEIDVISIEMVSAPKAGRSKMEVNLAPGEIQVFLINNYELK</sequence>
<feature type="chain" id="PRO_5039347055" description="Glycosyl hydrolase family 13 catalytic domain-containing protein" evidence="1">
    <location>
        <begin position="24"/>
        <end position="515"/>
    </location>
</feature>
<organism evidence="3 4">
    <name type="scientific">Candidatus Scatousia excrementipullorum</name>
    <dbReference type="NCBI Taxonomy" id="2840936"/>
    <lineage>
        <taxon>Bacteria</taxon>
        <taxon>Candidatus Scatousia</taxon>
    </lineage>
</organism>
<feature type="domain" description="Glycosyl hydrolase family 13 catalytic" evidence="2">
    <location>
        <begin position="44"/>
        <end position="392"/>
    </location>
</feature>
<reference evidence="3" key="1">
    <citation type="submission" date="2020-10" db="EMBL/GenBank/DDBJ databases">
        <authorList>
            <person name="Gilroy R."/>
        </authorList>
    </citation>
    <scope>NUCLEOTIDE SEQUENCE</scope>
    <source>
        <strain evidence="3">10192</strain>
    </source>
</reference>
<evidence type="ECO:0000313" key="3">
    <source>
        <dbReference type="EMBL" id="MBO8431171.1"/>
    </source>
</evidence>
<evidence type="ECO:0000256" key="1">
    <source>
        <dbReference type="SAM" id="SignalP"/>
    </source>
</evidence>
<evidence type="ECO:0000313" key="4">
    <source>
        <dbReference type="Proteomes" id="UP000823632"/>
    </source>
</evidence>
<dbReference type="InterPro" id="IPR006047">
    <property type="entry name" value="GH13_cat_dom"/>
</dbReference>
<dbReference type="EMBL" id="JADIND010000159">
    <property type="protein sequence ID" value="MBO8431171.1"/>
    <property type="molecule type" value="Genomic_DNA"/>
</dbReference>
<dbReference type="InterPro" id="IPR017853">
    <property type="entry name" value="GH"/>
</dbReference>
<feature type="signal peptide" evidence="1">
    <location>
        <begin position="1"/>
        <end position="23"/>
    </location>
</feature>
<dbReference type="PANTHER" id="PTHR10357:SF179">
    <property type="entry name" value="NEUTRAL AND BASIC AMINO ACID TRANSPORT PROTEIN RBAT"/>
    <property type="match status" value="1"/>
</dbReference>
<reference evidence="3" key="2">
    <citation type="journal article" date="2021" name="PeerJ">
        <title>Extensive microbial diversity within the chicken gut microbiome revealed by metagenomics and culture.</title>
        <authorList>
            <person name="Gilroy R."/>
            <person name="Ravi A."/>
            <person name="Getino M."/>
            <person name="Pursley I."/>
            <person name="Horton D.L."/>
            <person name="Alikhan N.F."/>
            <person name="Baker D."/>
            <person name="Gharbi K."/>
            <person name="Hall N."/>
            <person name="Watson M."/>
            <person name="Adriaenssens E.M."/>
            <person name="Foster-Nyarko E."/>
            <person name="Jarju S."/>
            <person name="Secka A."/>
            <person name="Antonio M."/>
            <person name="Oren A."/>
            <person name="Chaudhuri R.R."/>
            <person name="La Ragione R."/>
            <person name="Hildebrand F."/>
            <person name="Pallen M.J."/>
        </authorList>
    </citation>
    <scope>NUCLEOTIDE SEQUENCE</scope>
    <source>
        <strain evidence="3">10192</strain>
    </source>
</reference>
<dbReference type="PANTHER" id="PTHR10357">
    <property type="entry name" value="ALPHA-AMYLASE FAMILY MEMBER"/>
    <property type="match status" value="1"/>
</dbReference>